<dbReference type="OrthoDB" id="4245373at2"/>
<proteinExistence type="predicted"/>
<feature type="transmembrane region" description="Helical" evidence="1">
    <location>
        <begin position="21"/>
        <end position="38"/>
    </location>
</feature>
<evidence type="ECO:0000313" key="2">
    <source>
        <dbReference type="EMBL" id="PRH78364.1"/>
    </source>
</evidence>
<keyword evidence="1" id="KW-0472">Membrane</keyword>
<comment type="caution">
    <text evidence="2">The sequence shown here is derived from an EMBL/GenBank/DDBJ whole genome shotgun (WGS) entry which is preliminary data.</text>
</comment>
<feature type="transmembrane region" description="Helical" evidence="1">
    <location>
        <begin position="44"/>
        <end position="63"/>
    </location>
</feature>
<dbReference type="AlphaFoldDB" id="A0A2S9PVB7"/>
<accession>A0A2S9PVB7</accession>
<evidence type="ECO:0000256" key="1">
    <source>
        <dbReference type="SAM" id="Phobius"/>
    </source>
</evidence>
<dbReference type="RefSeq" id="WP_105869459.1">
    <property type="nucleotide sequence ID" value="NZ_PVLV01000212.1"/>
</dbReference>
<dbReference type="EMBL" id="PVLV01000212">
    <property type="protein sequence ID" value="PRH78364.1"/>
    <property type="molecule type" value="Genomic_DNA"/>
</dbReference>
<keyword evidence="3" id="KW-1185">Reference proteome</keyword>
<protein>
    <submittedName>
        <fullName evidence="2">Uncharacterized protein</fullName>
    </submittedName>
</protein>
<name>A0A2S9PVB7_9ACTN</name>
<keyword evidence="1" id="KW-0812">Transmembrane</keyword>
<gene>
    <name evidence="2" type="ORF">C6N75_15290</name>
</gene>
<dbReference type="Proteomes" id="UP000239322">
    <property type="component" value="Unassembled WGS sequence"/>
</dbReference>
<evidence type="ECO:0000313" key="3">
    <source>
        <dbReference type="Proteomes" id="UP000239322"/>
    </source>
</evidence>
<keyword evidence="1" id="KW-1133">Transmembrane helix</keyword>
<organism evidence="2 3">
    <name type="scientific">Streptomyces solincola</name>
    <dbReference type="NCBI Taxonomy" id="2100817"/>
    <lineage>
        <taxon>Bacteria</taxon>
        <taxon>Bacillati</taxon>
        <taxon>Actinomycetota</taxon>
        <taxon>Actinomycetes</taxon>
        <taxon>Kitasatosporales</taxon>
        <taxon>Streptomycetaceae</taxon>
        <taxon>Streptomyces</taxon>
    </lineage>
</organism>
<sequence length="183" mass="20261">MGESRGGKRTDADRQRRIRRAAIVGGVFGALAAVPVGLESFRLGMVWWAAVPLAVLAGAFLGWRGARVGRVEGVRDTSLKSGESLFGAYRVQPAPEGSRSTLWRRSTPYELRSTNQGLQLWKDDEQQWDHPWRSVRLTADGKLLLVHSGDRLVERLWVERRSLGGIGELMMAAERLGARARAA</sequence>
<reference evidence="2 3" key="1">
    <citation type="submission" date="2018-03" db="EMBL/GenBank/DDBJ databases">
        <title>Novel Streptomyces sp. from soil.</title>
        <authorList>
            <person name="Tan G.Y.A."/>
            <person name="Lee Z.Y."/>
        </authorList>
    </citation>
    <scope>NUCLEOTIDE SEQUENCE [LARGE SCALE GENOMIC DNA]</scope>
    <source>
        <strain evidence="2 3">ST5x</strain>
    </source>
</reference>